<name>A0A699ZH66_HAELA</name>
<comment type="caution">
    <text evidence="2">The sequence shown here is derived from an EMBL/GenBank/DDBJ whole genome shotgun (WGS) entry which is preliminary data.</text>
</comment>
<proteinExistence type="predicted"/>
<sequence length="107" mass="12071">MATSIGATWILVGLVTWSLLNWQAQYWLHTPSALEQIRAQVPMQLYDRSTFLFFTALVMDVLNILFERQTTKLDYVLLPAFVKGMATTSNLVVRFGAPSVAFTTLGR</sequence>
<dbReference type="AlphaFoldDB" id="A0A699ZH66"/>
<accession>A0A699ZH66</accession>
<feature type="transmembrane region" description="Helical" evidence="1">
    <location>
        <begin position="48"/>
        <end position="66"/>
    </location>
</feature>
<evidence type="ECO:0000313" key="3">
    <source>
        <dbReference type="Proteomes" id="UP000485058"/>
    </source>
</evidence>
<feature type="non-terminal residue" evidence="2">
    <location>
        <position position="107"/>
    </location>
</feature>
<reference evidence="2 3" key="1">
    <citation type="submission" date="2020-02" db="EMBL/GenBank/DDBJ databases">
        <title>Draft genome sequence of Haematococcus lacustris strain NIES-144.</title>
        <authorList>
            <person name="Morimoto D."/>
            <person name="Nakagawa S."/>
            <person name="Yoshida T."/>
            <person name="Sawayama S."/>
        </authorList>
    </citation>
    <scope>NUCLEOTIDE SEQUENCE [LARGE SCALE GENOMIC DNA]</scope>
    <source>
        <strain evidence="2 3">NIES-144</strain>
    </source>
</reference>
<keyword evidence="1" id="KW-0472">Membrane</keyword>
<keyword evidence="1" id="KW-0812">Transmembrane</keyword>
<evidence type="ECO:0000313" key="2">
    <source>
        <dbReference type="EMBL" id="GFH14962.1"/>
    </source>
</evidence>
<keyword evidence="1" id="KW-1133">Transmembrane helix</keyword>
<dbReference type="EMBL" id="BLLF01000788">
    <property type="protein sequence ID" value="GFH14962.1"/>
    <property type="molecule type" value="Genomic_DNA"/>
</dbReference>
<protein>
    <submittedName>
        <fullName evidence="2">Uncharacterized protein</fullName>
    </submittedName>
</protein>
<gene>
    <name evidence="2" type="ORF">HaLaN_11106</name>
</gene>
<feature type="transmembrane region" description="Helical" evidence="1">
    <location>
        <begin position="7"/>
        <end position="28"/>
    </location>
</feature>
<dbReference type="Proteomes" id="UP000485058">
    <property type="component" value="Unassembled WGS sequence"/>
</dbReference>
<evidence type="ECO:0000256" key="1">
    <source>
        <dbReference type="SAM" id="Phobius"/>
    </source>
</evidence>
<feature type="non-terminal residue" evidence="2">
    <location>
        <position position="1"/>
    </location>
</feature>
<organism evidence="2 3">
    <name type="scientific">Haematococcus lacustris</name>
    <name type="common">Green alga</name>
    <name type="synonym">Haematococcus pluvialis</name>
    <dbReference type="NCBI Taxonomy" id="44745"/>
    <lineage>
        <taxon>Eukaryota</taxon>
        <taxon>Viridiplantae</taxon>
        <taxon>Chlorophyta</taxon>
        <taxon>core chlorophytes</taxon>
        <taxon>Chlorophyceae</taxon>
        <taxon>CS clade</taxon>
        <taxon>Chlamydomonadales</taxon>
        <taxon>Haematococcaceae</taxon>
        <taxon>Haematococcus</taxon>
    </lineage>
</organism>
<keyword evidence="3" id="KW-1185">Reference proteome</keyword>